<dbReference type="EMBL" id="GBRH01220509">
    <property type="protein sequence ID" value="JAD77386.1"/>
    <property type="molecule type" value="Transcribed_RNA"/>
</dbReference>
<protein>
    <submittedName>
        <fullName evidence="2">Uncharacterized protein</fullName>
    </submittedName>
</protein>
<evidence type="ECO:0000313" key="2">
    <source>
        <dbReference type="EMBL" id="JAD77386.1"/>
    </source>
</evidence>
<proteinExistence type="predicted"/>
<reference evidence="2" key="2">
    <citation type="journal article" date="2015" name="Data Brief">
        <title>Shoot transcriptome of the giant reed, Arundo donax.</title>
        <authorList>
            <person name="Barrero R.A."/>
            <person name="Guerrero F.D."/>
            <person name="Moolhuijzen P."/>
            <person name="Goolsby J.A."/>
            <person name="Tidwell J."/>
            <person name="Bellgard S.E."/>
            <person name="Bellgard M.I."/>
        </authorList>
    </citation>
    <scope>NUCLEOTIDE SEQUENCE</scope>
    <source>
        <tissue evidence="2">Shoot tissue taken approximately 20 cm above the soil surface</tissue>
    </source>
</reference>
<feature type="region of interest" description="Disordered" evidence="1">
    <location>
        <begin position="17"/>
        <end position="48"/>
    </location>
</feature>
<organism evidence="2">
    <name type="scientific">Arundo donax</name>
    <name type="common">Giant reed</name>
    <name type="synonym">Donax arundinaceus</name>
    <dbReference type="NCBI Taxonomy" id="35708"/>
    <lineage>
        <taxon>Eukaryota</taxon>
        <taxon>Viridiplantae</taxon>
        <taxon>Streptophyta</taxon>
        <taxon>Embryophyta</taxon>
        <taxon>Tracheophyta</taxon>
        <taxon>Spermatophyta</taxon>
        <taxon>Magnoliopsida</taxon>
        <taxon>Liliopsida</taxon>
        <taxon>Poales</taxon>
        <taxon>Poaceae</taxon>
        <taxon>PACMAD clade</taxon>
        <taxon>Arundinoideae</taxon>
        <taxon>Arundineae</taxon>
        <taxon>Arundo</taxon>
    </lineage>
</organism>
<evidence type="ECO:0000256" key="1">
    <source>
        <dbReference type="SAM" id="MobiDB-lite"/>
    </source>
</evidence>
<sequence>MCKKVKIEDQNQMRKTVAEAKERVERSKKKMVSLPTSSTNSNKKKRSGPISALEIAWKMDQRKHLDALIGRAFYSGGMQCKLQNMYISIFKCSTTAVILQYCFLC</sequence>
<reference evidence="2" key="1">
    <citation type="submission" date="2014-09" db="EMBL/GenBank/DDBJ databases">
        <authorList>
            <person name="Magalhaes I.L.F."/>
            <person name="Oliveira U."/>
            <person name="Santos F.R."/>
            <person name="Vidigal T.H.D.A."/>
            <person name="Brescovit A.D."/>
            <person name="Santos A.J."/>
        </authorList>
    </citation>
    <scope>NUCLEOTIDE SEQUENCE</scope>
    <source>
        <tissue evidence="2">Shoot tissue taken approximately 20 cm above the soil surface</tissue>
    </source>
</reference>
<dbReference type="AlphaFoldDB" id="A0A0A9CP58"/>
<name>A0A0A9CP58_ARUDO</name>
<accession>A0A0A9CP58</accession>